<dbReference type="CDD" id="cd09270">
    <property type="entry name" value="RNase_H2-B"/>
    <property type="match status" value="1"/>
</dbReference>
<protein>
    <recommendedName>
        <fullName evidence="2">Ribonuclease H2 subunit B</fullName>
    </recommendedName>
    <alternativeName>
        <fullName evidence="5">Ribonuclease HI subunit B</fullName>
    </alternativeName>
</protein>
<feature type="compositionally biased region" description="Polar residues" evidence="6">
    <location>
        <begin position="470"/>
        <end position="484"/>
    </location>
</feature>
<feature type="region of interest" description="Disordered" evidence="6">
    <location>
        <begin position="441"/>
        <end position="495"/>
    </location>
</feature>
<dbReference type="PANTHER" id="PTHR13383:SF11">
    <property type="entry name" value="RIBONUCLEASE H2 SUBUNIT B"/>
    <property type="match status" value="1"/>
</dbReference>
<dbReference type="GO" id="GO:0032299">
    <property type="term" value="C:ribonuclease H2 complex"/>
    <property type="evidence" value="ECO:0007669"/>
    <property type="project" value="InterPro"/>
</dbReference>
<dbReference type="KEGG" id="mbe:MBM_09671"/>
<reference evidence="9 10" key="1">
    <citation type="journal article" date="2012" name="BMC Genomics">
        <title>Sequencing the genome of Marssonina brunnea reveals fungus-poplar co-evolution.</title>
        <authorList>
            <person name="Zhu S."/>
            <person name="Cao Y.-Z."/>
            <person name="Jiang C."/>
            <person name="Tan B.-Y."/>
            <person name="Wang Z."/>
            <person name="Feng S."/>
            <person name="Zhang L."/>
            <person name="Su X.-H."/>
            <person name="Brejova B."/>
            <person name="Vinar T."/>
            <person name="Xu M."/>
            <person name="Wang M.-X."/>
            <person name="Zhang S.-G."/>
            <person name="Huang M.-R."/>
            <person name="Wu R."/>
            <person name="Zhou Y."/>
        </authorList>
    </citation>
    <scope>NUCLEOTIDE SEQUENCE [LARGE SCALE GENOMIC DNA]</scope>
    <source>
        <strain evidence="9 10">MB_m1</strain>
    </source>
</reference>
<dbReference type="GeneID" id="18765606"/>
<comment type="function">
    <text evidence="4">Non catalytic subunit of RNase H2, an endonuclease that specifically degrades the RNA of RNA:DNA hybrids. Participates in DNA replication, possibly by mediating the removal of lagging-strand Okazaki fragment RNA primers during DNA replication. Mediates the excision of single ribonucleotides from DNA:RNA duplexes.</text>
</comment>
<name>K1WJ30_MARBU</name>
<dbReference type="STRING" id="1072389.K1WJ30"/>
<dbReference type="InterPro" id="IPR041195">
    <property type="entry name" value="Rnh202_N"/>
</dbReference>
<evidence type="ECO:0000313" key="9">
    <source>
        <dbReference type="EMBL" id="EKD12172.1"/>
    </source>
</evidence>
<dbReference type="Pfam" id="PF09468">
    <property type="entry name" value="RNase_H2-Ydr279"/>
    <property type="match status" value="1"/>
</dbReference>
<feature type="domain" description="Rnh202 triple barrel" evidence="8">
    <location>
        <begin position="86"/>
        <end position="179"/>
    </location>
</feature>
<dbReference type="Pfam" id="PF17745">
    <property type="entry name" value="Ydr279_N"/>
    <property type="match status" value="1"/>
</dbReference>
<gene>
    <name evidence="9" type="ORF">MBM_09671</name>
</gene>
<comment type="subcellular location">
    <subcellularLocation>
        <location evidence="1">Nucleus</location>
    </subcellularLocation>
</comment>
<evidence type="ECO:0000256" key="5">
    <source>
        <dbReference type="ARBA" id="ARBA00033464"/>
    </source>
</evidence>
<dbReference type="Gene3D" id="1.10.20.120">
    <property type="match status" value="1"/>
</dbReference>
<dbReference type="InterPro" id="IPR040456">
    <property type="entry name" value="RNase_H2_suB"/>
</dbReference>
<dbReference type="InterPro" id="IPR019024">
    <property type="entry name" value="RNase_H2_suB_wHTH"/>
</dbReference>
<evidence type="ECO:0000256" key="6">
    <source>
        <dbReference type="SAM" id="MobiDB-lite"/>
    </source>
</evidence>
<feature type="compositionally biased region" description="Basic and acidic residues" evidence="6">
    <location>
        <begin position="449"/>
        <end position="465"/>
    </location>
</feature>
<dbReference type="eggNOG" id="ENOG502SCDS">
    <property type="taxonomic scope" value="Eukaryota"/>
</dbReference>
<evidence type="ECO:0000256" key="1">
    <source>
        <dbReference type="ARBA" id="ARBA00004123"/>
    </source>
</evidence>
<dbReference type="OMA" id="YYFCPKL"/>
<sequence length="495" mass="54759">MHRSCFSRVASVKSRLLDLALRKYCAVIEILHIGIATPSFVPHFGKMKTRGRSSTKTTAVESEPAESIAAKVQLGTESTNPPHLLVLPKNLSKDARIVTLENPRYFSHDRYVICPENGFYEFTKVATPKTTPRSWLLSPEAREDVKEKAGTEKEKEKESDKLNGYVMNTANLMVATQIDPLFMALSALSPLPTEKASGPAKKLFLSCYDYMEKMAKVSPHFASFSRVESIRAIVERRMASVCDTVEAGDEIMYRLSEEKLLGELLKKAKRMTERGLPASMEEKFVRKALDAPMLSMKRDASSLSGTAEEEEAATPGTQTTADTVDTADTADTATNSFSEASTAATSNLEHMPTIGAVEKQKELAMINAPDGVAELLRIRTALFFICSAYIAPHVTELLKRVLSSSTTSTIDFAPLDAHLAHLAKLRQDALASRSLGDFSRKRSMAAEDGETRAEKKRKQDEEDKKKKANQSRGVQQLKKVNTSGMKKMSDFFKKK</sequence>
<evidence type="ECO:0000256" key="4">
    <source>
        <dbReference type="ARBA" id="ARBA00024778"/>
    </source>
</evidence>
<dbReference type="OrthoDB" id="29098at2759"/>
<feature type="region of interest" description="Disordered" evidence="6">
    <location>
        <begin position="299"/>
        <end position="325"/>
    </location>
</feature>
<dbReference type="EMBL" id="JH921462">
    <property type="protein sequence ID" value="EKD12172.1"/>
    <property type="molecule type" value="Genomic_DNA"/>
</dbReference>
<accession>K1WJ30</accession>
<keyword evidence="10" id="KW-1185">Reference proteome</keyword>
<evidence type="ECO:0000256" key="2">
    <source>
        <dbReference type="ARBA" id="ARBA00019062"/>
    </source>
</evidence>
<feature type="compositionally biased region" description="Basic and acidic residues" evidence="6">
    <location>
        <begin position="140"/>
        <end position="159"/>
    </location>
</feature>
<feature type="region of interest" description="Disordered" evidence="6">
    <location>
        <begin position="133"/>
        <end position="159"/>
    </location>
</feature>
<keyword evidence="3" id="KW-0539">Nucleus</keyword>
<dbReference type="AlphaFoldDB" id="K1WJ30"/>
<dbReference type="GO" id="GO:0006401">
    <property type="term" value="P:RNA catabolic process"/>
    <property type="evidence" value="ECO:0007669"/>
    <property type="project" value="TreeGrafter"/>
</dbReference>
<proteinExistence type="predicted"/>
<dbReference type="PANTHER" id="PTHR13383">
    <property type="entry name" value="RIBONUCLEASE H2 SUBUNIT B"/>
    <property type="match status" value="1"/>
</dbReference>
<evidence type="ECO:0000259" key="8">
    <source>
        <dbReference type="Pfam" id="PF17745"/>
    </source>
</evidence>
<dbReference type="Proteomes" id="UP000006753">
    <property type="component" value="Unassembled WGS sequence"/>
</dbReference>
<evidence type="ECO:0000256" key="3">
    <source>
        <dbReference type="ARBA" id="ARBA00023242"/>
    </source>
</evidence>
<feature type="domain" description="Ribonuclease H2 subunit B wHTH" evidence="7">
    <location>
        <begin position="182"/>
        <end position="399"/>
    </location>
</feature>
<evidence type="ECO:0000259" key="7">
    <source>
        <dbReference type="Pfam" id="PF09468"/>
    </source>
</evidence>
<feature type="compositionally biased region" description="Low complexity" evidence="6">
    <location>
        <begin position="313"/>
        <end position="325"/>
    </location>
</feature>
<dbReference type="InParanoid" id="K1WJ30"/>
<organism evidence="9 10">
    <name type="scientific">Marssonina brunnea f. sp. multigermtubi (strain MB_m1)</name>
    <name type="common">Marssonina leaf spot fungus</name>
    <dbReference type="NCBI Taxonomy" id="1072389"/>
    <lineage>
        <taxon>Eukaryota</taxon>
        <taxon>Fungi</taxon>
        <taxon>Dikarya</taxon>
        <taxon>Ascomycota</taxon>
        <taxon>Pezizomycotina</taxon>
        <taxon>Leotiomycetes</taxon>
        <taxon>Helotiales</taxon>
        <taxon>Drepanopezizaceae</taxon>
        <taxon>Drepanopeziza</taxon>
    </lineage>
</organism>
<dbReference type="GO" id="GO:0005654">
    <property type="term" value="C:nucleoplasm"/>
    <property type="evidence" value="ECO:0007669"/>
    <property type="project" value="TreeGrafter"/>
</dbReference>
<evidence type="ECO:0000313" key="10">
    <source>
        <dbReference type="Proteomes" id="UP000006753"/>
    </source>
</evidence>
<dbReference type="HOGENOM" id="CLU_057573_0_0_1"/>